<evidence type="ECO:0000256" key="1">
    <source>
        <dbReference type="ARBA" id="ARBA00004141"/>
    </source>
</evidence>
<dbReference type="RefSeq" id="XP_040674541.1">
    <property type="nucleotide sequence ID" value="XM_040818711.1"/>
</dbReference>
<proteinExistence type="inferred from homology"/>
<dbReference type="PANTHER" id="PTHR11266">
    <property type="entry name" value="PEROXISOMAL MEMBRANE PROTEIN 2, PXMP2 MPV17"/>
    <property type="match status" value="1"/>
</dbReference>
<name>A0A1L9Q4W4_ASPVE</name>
<keyword evidence="8" id="KW-1185">Reference proteome</keyword>
<dbReference type="InterPro" id="IPR007248">
    <property type="entry name" value="Mpv17_PMP22"/>
</dbReference>
<organism evidence="7 8">
    <name type="scientific">Aspergillus versicolor CBS 583.65</name>
    <dbReference type="NCBI Taxonomy" id="1036611"/>
    <lineage>
        <taxon>Eukaryota</taxon>
        <taxon>Fungi</taxon>
        <taxon>Dikarya</taxon>
        <taxon>Ascomycota</taxon>
        <taxon>Pezizomycotina</taxon>
        <taxon>Eurotiomycetes</taxon>
        <taxon>Eurotiomycetidae</taxon>
        <taxon>Eurotiales</taxon>
        <taxon>Aspergillaceae</taxon>
        <taxon>Aspergillus</taxon>
        <taxon>Aspergillus subgen. Nidulantes</taxon>
    </lineage>
</organism>
<sequence length="170" mass="18824">MPVQTKVILQSALLKAAANLTAQDANSSLSAIDWQSVAEFVIFCLIQAHLNCHWQRFLEDTFPTLSPARGKQRTTAWHNVLLKLALDQTIGLFIMNVIFLVCTNAVRPSSASLVAEVNGKIWPLIRNAWKVWPACALVNFLCVPVESRVLVASCVGFGWNVFLALFMLAK</sequence>
<keyword evidence="4 6" id="KW-1133">Transmembrane helix</keyword>
<dbReference type="GO" id="GO:0005778">
    <property type="term" value="C:peroxisomal membrane"/>
    <property type="evidence" value="ECO:0007669"/>
    <property type="project" value="TreeGrafter"/>
</dbReference>
<accession>A0A1L9Q4W4</accession>
<comment type="subcellular location">
    <subcellularLocation>
        <location evidence="1">Membrane</location>
        <topology evidence="1">Multi-pass membrane protein</topology>
    </subcellularLocation>
</comment>
<evidence type="ECO:0000256" key="3">
    <source>
        <dbReference type="ARBA" id="ARBA00022692"/>
    </source>
</evidence>
<feature type="transmembrane region" description="Helical" evidence="6">
    <location>
        <begin position="80"/>
        <end position="101"/>
    </location>
</feature>
<dbReference type="AlphaFoldDB" id="A0A1L9Q4W4"/>
<feature type="transmembrane region" description="Helical" evidence="6">
    <location>
        <begin position="149"/>
        <end position="169"/>
    </location>
</feature>
<gene>
    <name evidence="7" type="ORF">ASPVEDRAFT_89989</name>
</gene>
<keyword evidence="5 6" id="KW-0472">Membrane</keyword>
<evidence type="ECO:0000256" key="4">
    <source>
        <dbReference type="ARBA" id="ARBA00022989"/>
    </source>
</evidence>
<reference evidence="8" key="1">
    <citation type="journal article" date="2017" name="Genome Biol.">
        <title>Comparative genomics reveals high biological diversity and specific adaptations in the industrially and medically important fungal genus Aspergillus.</title>
        <authorList>
            <person name="de Vries R.P."/>
            <person name="Riley R."/>
            <person name="Wiebenga A."/>
            <person name="Aguilar-Osorio G."/>
            <person name="Amillis S."/>
            <person name="Uchima C.A."/>
            <person name="Anderluh G."/>
            <person name="Asadollahi M."/>
            <person name="Askin M."/>
            <person name="Barry K."/>
            <person name="Battaglia E."/>
            <person name="Bayram O."/>
            <person name="Benocci T."/>
            <person name="Braus-Stromeyer S.A."/>
            <person name="Caldana C."/>
            <person name="Canovas D."/>
            <person name="Cerqueira G.C."/>
            <person name="Chen F."/>
            <person name="Chen W."/>
            <person name="Choi C."/>
            <person name="Clum A."/>
            <person name="Dos Santos R.A."/>
            <person name="Damasio A.R."/>
            <person name="Diallinas G."/>
            <person name="Emri T."/>
            <person name="Fekete E."/>
            <person name="Flipphi M."/>
            <person name="Freyberg S."/>
            <person name="Gallo A."/>
            <person name="Gournas C."/>
            <person name="Habgood R."/>
            <person name="Hainaut M."/>
            <person name="Harispe M.L."/>
            <person name="Henrissat B."/>
            <person name="Hilden K.S."/>
            <person name="Hope R."/>
            <person name="Hossain A."/>
            <person name="Karabika E."/>
            <person name="Karaffa L."/>
            <person name="Karanyi Z."/>
            <person name="Krasevec N."/>
            <person name="Kuo A."/>
            <person name="Kusch H."/>
            <person name="LaButti K."/>
            <person name="Lagendijk E.L."/>
            <person name="Lapidus A."/>
            <person name="Levasseur A."/>
            <person name="Lindquist E."/>
            <person name="Lipzen A."/>
            <person name="Logrieco A.F."/>
            <person name="MacCabe A."/>
            <person name="Maekelae M.R."/>
            <person name="Malavazi I."/>
            <person name="Melin P."/>
            <person name="Meyer V."/>
            <person name="Mielnichuk N."/>
            <person name="Miskei M."/>
            <person name="Molnar A.P."/>
            <person name="Mule G."/>
            <person name="Ngan C.Y."/>
            <person name="Orejas M."/>
            <person name="Orosz E."/>
            <person name="Ouedraogo J.P."/>
            <person name="Overkamp K.M."/>
            <person name="Park H.-S."/>
            <person name="Perrone G."/>
            <person name="Piumi F."/>
            <person name="Punt P.J."/>
            <person name="Ram A.F."/>
            <person name="Ramon A."/>
            <person name="Rauscher S."/>
            <person name="Record E."/>
            <person name="Riano-Pachon D.M."/>
            <person name="Robert V."/>
            <person name="Roehrig J."/>
            <person name="Ruller R."/>
            <person name="Salamov A."/>
            <person name="Salih N.S."/>
            <person name="Samson R.A."/>
            <person name="Sandor E."/>
            <person name="Sanguinetti M."/>
            <person name="Schuetze T."/>
            <person name="Sepcic K."/>
            <person name="Shelest E."/>
            <person name="Sherlock G."/>
            <person name="Sophianopoulou V."/>
            <person name="Squina F.M."/>
            <person name="Sun H."/>
            <person name="Susca A."/>
            <person name="Todd R.B."/>
            <person name="Tsang A."/>
            <person name="Unkles S.E."/>
            <person name="van de Wiele N."/>
            <person name="van Rossen-Uffink D."/>
            <person name="Oliveira J.V."/>
            <person name="Vesth T.C."/>
            <person name="Visser J."/>
            <person name="Yu J.-H."/>
            <person name="Zhou M."/>
            <person name="Andersen M.R."/>
            <person name="Archer D.B."/>
            <person name="Baker S.E."/>
            <person name="Benoit I."/>
            <person name="Brakhage A.A."/>
            <person name="Braus G.H."/>
            <person name="Fischer R."/>
            <person name="Frisvad J.C."/>
            <person name="Goldman G.H."/>
            <person name="Houbraken J."/>
            <person name="Oakley B."/>
            <person name="Pocsi I."/>
            <person name="Scazzocchio C."/>
            <person name="Seiboth B."/>
            <person name="vanKuyk P.A."/>
            <person name="Wortman J."/>
            <person name="Dyer P.S."/>
            <person name="Grigoriev I.V."/>
        </authorList>
    </citation>
    <scope>NUCLEOTIDE SEQUENCE [LARGE SCALE GENOMIC DNA]</scope>
    <source>
        <strain evidence="8">CBS 583.65</strain>
    </source>
</reference>
<evidence type="ECO:0000256" key="6">
    <source>
        <dbReference type="RuleBase" id="RU363053"/>
    </source>
</evidence>
<dbReference type="VEuPathDB" id="FungiDB:ASPVEDRAFT_89989"/>
<dbReference type="OrthoDB" id="10267969at2759"/>
<dbReference type="Proteomes" id="UP000184073">
    <property type="component" value="Unassembled WGS sequence"/>
</dbReference>
<comment type="similarity">
    <text evidence="2 6">Belongs to the peroxisomal membrane protein PXMP2/4 family.</text>
</comment>
<evidence type="ECO:0000256" key="5">
    <source>
        <dbReference type="ARBA" id="ARBA00023136"/>
    </source>
</evidence>
<evidence type="ECO:0000313" key="7">
    <source>
        <dbReference type="EMBL" id="OJJ08779.1"/>
    </source>
</evidence>
<evidence type="ECO:0000313" key="8">
    <source>
        <dbReference type="Proteomes" id="UP000184073"/>
    </source>
</evidence>
<keyword evidence="3 6" id="KW-0812">Transmembrane</keyword>
<dbReference type="PANTHER" id="PTHR11266:SF80">
    <property type="entry name" value="PEROXISOMAL MEMBRANE PROTEIN 2"/>
    <property type="match status" value="1"/>
</dbReference>
<dbReference type="EMBL" id="KV878141">
    <property type="protein sequence ID" value="OJJ08779.1"/>
    <property type="molecule type" value="Genomic_DNA"/>
</dbReference>
<dbReference type="GeneID" id="63734222"/>
<dbReference type="STRING" id="1036611.A0A1L9Q4W4"/>
<protein>
    <submittedName>
        <fullName evidence="7">Uncharacterized protein</fullName>
    </submittedName>
</protein>
<evidence type="ECO:0000256" key="2">
    <source>
        <dbReference type="ARBA" id="ARBA00006824"/>
    </source>
</evidence>
<dbReference type="Pfam" id="PF04117">
    <property type="entry name" value="Mpv17_PMP22"/>
    <property type="match status" value="1"/>
</dbReference>